<comment type="caution">
    <text evidence="2">The sequence shown here is derived from an EMBL/GenBank/DDBJ whole genome shotgun (WGS) entry which is preliminary data.</text>
</comment>
<sequence length="79" mass="7870">LRRAAALGAFAAARVVAGEAAGWAPADGALYCLQRGYGGFYTKKLVSEGLPGAGRRGGAGRSAAGRRLLLVEAAPRAAG</sequence>
<evidence type="ECO:0000313" key="2">
    <source>
        <dbReference type="EMBL" id="GFD55306.1"/>
    </source>
</evidence>
<proteinExistence type="predicted"/>
<protein>
    <submittedName>
        <fullName evidence="2">Uncharacterized protein</fullName>
    </submittedName>
</protein>
<feature type="non-terminal residue" evidence="2">
    <location>
        <position position="1"/>
    </location>
</feature>
<reference evidence="2" key="1">
    <citation type="journal article" date="2019" name="Sci. Rep.">
        <title>Draft genome of Tanacetum cinerariifolium, the natural source of mosquito coil.</title>
        <authorList>
            <person name="Yamashiro T."/>
            <person name="Shiraishi A."/>
            <person name="Satake H."/>
            <person name="Nakayama K."/>
        </authorList>
    </citation>
    <scope>NUCLEOTIDE SEQUENCE</scope>
</reference>
<organism evidence="2">
    <name type="scientific">Tanacetum cinerariifolium</name>
    <name type="common">Dalmatian daisy</name>
    <name type="synonym">Chrysanthemum cinerariifolium</name>
    <dbReference type="NCBI Taxonomy" id="118510"/>
    <lineage>
        <taxon>Eukaryota</taxon>
        <taxon>Viridiplantae</taxon>
        <taxon>Streptophyta</taxon>
        <taxon>Embryophyta</taxon>
        <taxon>Tracheophyta</taxon>
        <taxon>Spermatophyta</taxon>
        <taxon>Magnoliopsida</taxon>
        <taxon>eudicotyledons</taxon>
        <taxon>Gunneridae</taxon>
        <taxon>Pentapetalae</taxon>
        <taxon>asterids</taxon>
        <taxon>campanulids</taxon>
        <taxon>Asterales</taxon>
        <taxon>Asteraceae</taxon>
        <taxon>Asteroideae</taxon>
        <taxon>Anthemideae</taxon>
        <taxon>Anthemidinae</taxon>
        <taxon>Tanacetum</taxon>
    </lineage>
</organism>
<evidence type="ECO:0000256" key="1">
    <source>
        <dbReference type="SAM" id="SignalP"/>
    </source>
</evidence>
<feature type="signal peptide" evidence="1">
    <location>
        <begin position="1"/>
        <end position="20"/>
    </location>
</feature>
<keyword evidence="1" id="KW-0732">Signal</keyword>
<feature type="chain" id="PRO_5025513167" evidence="1">
    <location>
        <begin position="21"/>
        <end position="79"/>
    </location>
</feature>
<gene>
    <name evidence="2" type="ORF">Tci_927275</name>
</gene>
<name>A0A699XBS6_TANCI</name>
<dbReference type="AlphaFoldDB" id="A0A699XBS6"/>
<dbReference type="EMBL" id="BKCJ011816417">
    <property type="protein sequence ID" value="GFD55306.1"/>
    <property type="molecule type" value="Genomic_DNA"/>
</dbReference>
<accession>A0A699XBS6</accession>